<dbReference type="InterPro" id="IPR025110">
    <property type="entry name" value="AMP-bd_C"/>
</dbReference>
<dbReference type="Pfam" id="PF13193">
    <property type="entry name" value="AMP-binding_C"/>
    <property type="match status" value="1"/>
</dbReference>
<keyword evidence="4" id="KW-1185">Reference proteome</keyword>
<evidence type="ECO:0000313" key="3">
    <source>
        <dbReference type="EMBL" id="PTM57285.1"/>
    </source>
</evidence>
<feature type="domain" description="AMP-binding enzyme C-terminal" evidence="2">
    <location>
        <begin position="432"/>
        <end position="507"/>
    </location>
</feature>
<dbReference type="InterPro" id="IPR020845">
    <property type="entry name" value="AMP-binding_CS"/>
</dbReference>
<evidence type="ECO:0000313" key="4">
    <source>
        <dbReference type="Proteomes" id="UP000241808"/>
    </source>
</evidence>
<organism evidence="3 4">
    <name type="scientific">Phreatobacter oligotrophus</name>
    <dbReference type="NCBI Taxonomy" id="1122261"/>
    <lineage>
        <taxon>Bacteria</taxon>
        <taxon>Pseudomonadati</taxon>
        <taxon>Pseudomonadota</taxon>
        <taxon>Alphaproteobacteria</taxon>
        <taxon>Hyphomicrobiales</taxon>
        <taxon>Phreatobacteraceae</taxon>
        <taxon>Phreatobacter</taxon>
    </lineage>
</organism>
<dbReference type="InterPro" id="IPR045851">
    <property type="entry name" value="AMP-bd_C_sf"/>
</dbReference>
<reference evidence="3 4" key="1">
    <citation type="submission" date="2018-04" db="EMBL/GenBank/DDBJ databases">
        <title>Genomic Encyclopedia of Archaeal and Bacterial Type Strains, Phase II (KMG-II): from individual species to whole genera.</title>
        <authorList>
            <person name="Goeker M."/>
        </authorList>
    </citation>
    <scope>NUCLEOTIDE SEQUENCE [LARGE SCALE GENOMIC DNA]</scope>
    <source>
        <strain evidence="3 4">DSM 25521</strain>
    </source>
</reference>
<dbReference type="InterPro" id="IPR050237">
    <property type="entry name" value="ATP-dep_AMP-bd_enzyme"/>
</dbReference>
<dbReference type="InterPro" id="IPR042099">
    <property type="entry name" value="ANL_N_sf"/>
</dbReference>
<dbReference type="EMBL" id="PZZL01000004">
    <property type="protein sequence ID" value="PTM57285.1"/>
    <property type="molecule type" value="Genomic_DNA"/>
</dbReference>
<comment type="caution">
    <text evidence="3">The sequence shown here is derived from an EMBL/GenBank/DDBJ whole genome shotgun (WGS) entry which is preliminary data.</text>
</comment>
<accession>A0A2T4Z5W9</accession>
<proteinExistence type="predicted"/>
<keyword evidence="3" id="KW-0436">Ligase</keyword>
<evidence type="ECO:0000259" key="1">
    <source>
        <dbReference type="Pfam" id="PF00501"/>
    </source>
</evidence>
<dbReference type="PANTHER" id="PTHR43767">
    <property type="entry name" value="LONG-CHAIN-FATTY-ACID--COA LIGASE"/>
    <property type="match status" value="1"/>
</dbReference>
<feature type="domain" description="AMP-dependent synthetase/ligase" evidence="1">
    <location>
        <begin position="19"/>
        <end position="373"/>
    </location>
</feature>
<name>A0A2T4Z5W9_9HYPH</name>
<dbReference type="RefSeq" id="WP_108177178.1">
    <property type="nucleotide sequence ID" value="NZ_PZZL01000004.1"/>
</dbReference>
<dbReference type="PANTHER" id="PTHR43767:SF1">
    <property type="entry name" value="NONRIBOSOMAL PEPTIDE SYNTHASE PES1 (EUROFUNG)-RELATED"/>
    <property type="match status" value="1"/>
</dbReference>
<dbReference type="OrthoDB" id="7315605at2"/>
<protein>
    <submittedName>
        <fullName evidence="3">Crotonobetaine/carnitine-CoA ligase</fullName>
    </submittedName>
</protein>
<sequence length="539" mass="58273">MTAGRVPDRDTCVLRNLVDRHAAATPDKPFAVTPEGATITYAGLRARVRAMAGALQRLGVAQGDHVLVWLPNGLDGLVTWFAINYAGAVYVPINTAYRGGILEHVVRNSGARLMIAHGQLAGRLAEIATAALTRVVVAAGDRPALPGLEVLGAEALAGDGAVADLDRPVEPWDTQSIIYTSGTTGPSKGVLSSYAHLHAMGTSLAADREGRSFIGPDDRFMVNLPMFHVGGTAPTYAMLVAGGSIALLEAFDTASFWRTVEATQTTVVILLGVMASFLVKEPVRPGERQTPLRNAIVIPFAAEGITFRERFGVTTRTLFNMSEVSCPLIADENPTVVATCGKPRRGVQLRLVDAHDVEVAQGEIGELVIRTDQPWALNHGYNGNPEATASAWRNGWFHTGDAFRVDGDGNYFFVDRFKDAIRRRGENVSSFEVELEVCAHPAVREAAAVAVPSEFGEDEILVALSLAEGHTLDPADLIAFLRPRMAHFMVPRYVRILDDLPKTPTRKVEKYLVRQSGITPDTWDREKAGIAVRREKLSG</sequence>
<dbReference type="SUPFAM" id="SSF56801">
    <property type="entry name" value="Acetyl-CoA synthetase-like"/>
    <property type="match status" value="1"/>
</dbReference>
<dbReference type="Gene3D" id="3.40.50.12780">
    <property type="entry name" value="N-terminal domain of ligase-like"/>
    <property type="match status" value="1"/>
</dbReference>
<dbReference type="Gene3D" id="3.30.300.30">
    <property type="match status" value="1"/>
</dbReference>
<dbReference type="GO" id="GO:0016878">
    <property type="term" value="F:acid-thiol ligase activity"/>
    <property type="evidence" value="ECO:0007669"/>
    <property type="project" value="UniProtKB-ARBA"/>
</dbReference>
<dbReference type="InterPro" id="IPR000873">
    <property type="entry name" value="AMP-dep_synth/lig_dom"/>
</dbReference>
<dbReference type="PROSITE" id="PS00455">
    <property type="entry name" value="AMP_BINDING"/>
    <property type="match status" value="1"/>
</dbReference>
<evidence type="ECO:0000259" key="2">
    <source>
        <dbReference type="Pfam" id="PF13193"/>
    </source>
</evidence>
<dbReference type="Proteomes" id="UP000241808">
    <property type="component" value="Unassembled WGS sequence"/>
</dbReference>
<dbReference type="Pfam" id="PF00501">
    <property type="entry name" value="AMP-binding"/>
    <property type="match status" value="1"/>
</dbReference>
<gene>
    <name evidence="3" type="ORF">C8P69_104335</name>
</gene>
<dbReference type="AlphaFoldDB" id="A0A2T4Z5W9"/>